<dbReference type="EMBL" id="FUYX01000001">
    <property type="protein sequence ID" value="SKB32548.1"/>
    <property type="molecule type" value="Genomic_DNA"/>
</dbReference>
<accession>A0A0Q3KZT8</accession>
<dbReference type="OrthoDB" id="8162912at2"/>
<reference evidence="3 5" key="2">
    <citation type="submission" date="2017-02" db="EMBL/GenBank/DDBJ databases">
        <authorList>
            <person name="Peterson S.W."/>
        </authorList>
    </citation>
    <scope>NUCLEOTIDE SEQUENCE [LARGE SCALE GENOMIC DNA]</scope>
    <source>
        <strain evidence="3 5">DSM 9653</strain>
    </source>
</reference>
<protein>
    <submittedName>
        <fullName evidence="2">Uncharacterized protein</fullName>
    </submittedName>
</protein>
<reference evidence="2 4" key="1">
    <citation type="submission" date="2015-10" db="EMBL/GenBank/DDBJ databases">
        <title>Draft genome of Bosea thiooxidans.</title>
        <authorList>
            <person name="Wang X."/>
        </authorList>
    </citation>
    <scope>NUCLEOTIDE SEQUENCE [LARGE SCALE GENOMIC DNA]</scope>
    <source>
        <strain evidence="2 4">CGMCC 9174</strain>
    </source>
</reference>
<dbReference type="EMBL" id="LMAR01000045">
    <property type="protein sequence ID" value="KQK29828.1"/>
    <property type="molecule type" value="Genomic_DNA"/>
</dbReference>
<evidence type="ECO:0000313" key="2">
    <source>
        <dbReference type="EMBL" id="KQK29828.1"/>
    </source>
</evidence>
<dbReference type="RefSeq" id="WP_055728979.1">
    <property type="nucleotide sequence ID" value="NZ_FUYX01000001.1"/>
</dbReference>
<name>A0A0Q3KZT8_9HYPH</name>
<dbReference type="AlphaFoldDB" id="A0A0Q3KZT8"/>
<evidence type="ECO:0000313" key="3">
    <source>
        <dbReference type="EMBL" id="SKB32548.1"/>
    </source>
</evidence>
<evidence type="ECO:0000313" key="4">
    <source>
        <dbReference type="Proteomes" id="UP000051562"/>
    </source>
</evidence>
<feature type="coiled-coil region" evidence="1">
    <location>
        <begin position="7"/>
        <end position="57"/>
    </location>
</feature>
<proteinExistence type="predicted"/>
<organism evidence="2 4">
    <name type="scientific">Bosea thiooxidans</name>
    <dbReference type="NCBI Taxonomy" id="53254"/>
    <lineage>
        <taxon>Bacteria</taxon>
        <taxon>Pseudomonadati</taxon>
        <taxon>Pseudomonadota</taxon>
        <taxon>Alphaproteobacteria</taxon>
        <taxon>Hyphomicrobiales</taxon>
        <taxon>Boseaceae</taxon>
        <taxon>Bosea</taxon>
    </lineage>
</organism>
<keyword evidence="4" id="KW-1185">Reference proteome</keyword>
<evidence type="ECO:0000313" key="5">
    <source>
        <dbReference type="Proteomes" id="UP000190130"/>
    </source>
</evidence>
<sequence length="62" mass="6926">MPENASQMELDERIAIARRNIAELMEQATGVSGAAAEERLATRLNEQQDLLNELLKKREAMG</sequence>
<dbReference type="Proteomes" id="UP000190130">
    <property type="component" value="Unassembled WGS sequence"/>
</dbReference>
<evidence type="ECO:0000256" key="1">
    <source>
        <dbReference type="SAM" id="Coils"/>
    </source>
</evidence>
<gene>
    <name evidence="2" type="ORF">ARD30_05660</name>
    <name evidence="3" type="ORF">SAMN05660750_00072</name>
</gene>
<dbReference type="Proteomes" id="UP000051562">
    <property type="component" value="Unassembled WGS sequence"/>
</dbReference>
<keyword evidence="1" id="KW-0175">Coiled coil</keyword>